<dbReference type="Proteomes" id="UP001172684">
    <property type="component" value="Unassembled WGS sequence"/>
</dbReference>
<evidence type="ECO:0000256" key="2">
    <source>
        <dbReference type="SAM" id="SignalP"/>
    </source>
</evidence>
<dbReference type="PANTHER" id="PTHR28288">
    <property type="entry name" value="PROTEASE B INHIBITOR 2"/>
    <property type="match status" value="1"/>
</dbReference>
<accession>A0ABQ9NWM2</accession>
<gene>
    <name evidence="3" type="ORF">H2201_003832</name>
</gene>
<dbReference type="InterPro" id="IPR052471">
    <property type="entry name" value="PBI_I9"/>
</dbReference>
<comment type="caution">
    <text evidence="3">The sequence shown here is derived from an EMBL/GenBank/DDBJ whole genome shotgun (WGS) entry which is preliminary data.</text>
</comment>
<sequence length="101" mass="10663">MKFALLSLLLSLLAASAMAAATQQSVIVSYPNETPDSVVEQAKNAVKEAGGIITHEYNIIKGFAAKAPAKVLESVKAWGAEYNALVEVDQEMHTMETGLGA</sequence>
<dbReference type="SUPFAM" id="SSF54897">
    <property type="entry name" value="Protease propeptides/inhibitors"/>
    <property type="match status" value="1"/>
</dbReference>
<evidence type="ECO:0000313" key="4">
    <source>
        <dbReference type="Proteomes" id="UP001172684"/>
    </source>
</evidence>
<dbReference type="EMBL" id="JAPDRL010000022">
    <property type="protein sequence ID" value="KAJ9666153.1"/>
    <property type="molecule type" value="Genomic_DNA"/>
</dbReference>
<keyword evidence="4" id="KW-1185">Reference proteome</keyword>
<organism evidence="3 4">
    <name type="scientific">Coniosporium apollinis</name>
    <dbReference type="NCBI Taxonomy" id="61459"/>
    <lineage>
        <taxon>Eukaryota</taxon>
        <taxon>Fungi</taxon>
        <taxon>Dikarya</taxon>
        <taxon>Ascomycota</taxon>
        <taxon>Pezizomycotina</taxon>
        <taxon>Dothideomycetes</taxon>
        <taxon>Dothideomycetes incertae sedis</taxon>
        <taxon>Coniosporium</taxon>
    </lineage>
</organism>
<evidence type="ECO:0000313" key="3">
    <source>
        <dbReference type="EMBL" id="KAJ9666153.1"/>
    </source>
</evidence>
<keyword evidence="2" id="KW-0732">Signal</keyword>
<protein>
    <recommendedName>
        <fullName evidence="5">Inhibitor I9 domain-containing protein</fullName>
    </recommendedName>
</protein>
<proteinExistence type="inferred from homology"/>
<feature type="chain" id="PRO_5045081820" description="Inhibitor I9 domain-containing protein" evidence="2">
    <location>
        <begin position="20"/>
        <end position="101"/>
    </location>
</feature>
<dbReference type="InterPro" id="IPR037045">
    <property type="entry name" value="S8pro/Inhibitor_I9_sf"/>
</dbReference>
<evidence type="ECO:0008006" key="5">
    <source>
        <dbReference type="Google" id="ProtNLM"/>
    </source>
</evidence>
<reference evidence="3" key="1">
    <citation type="submission" date="2022-10" db="EMBL/GenBank/DDBJ databases">
        <title>Culturing micro-colonial fungi from biological soil crusts in the Mojave desert and describing Neophaeococcomyces mojavensis, and introducing the new genera and species Taxawa tesnikishii.</title>
        <authorList>
            <person name="Kurbessoian T."/>
            <person name="Stajich J.E."/>
        </authorList>
    </citation>
    <scope>NUCLEOTIDE SEQUENCE</scope>
    <source>
        <strain evidence="3">TK_1</strain>
    </source>
</reference>
<evidence type="ECO:0000256" key="1">
    <source>
        <dbReference type="ARBA" id="ARBA00038069"/>
    </source>
</evidence>
<comment type="similarity">
    <text evidence="1">Belongs to the protease inhibitor I9 family.</text>
</comment>
<dbReference type="Gene3D" id="3.30.70.80">
    <property type="entry name" value="Peptidase S8 propeptide/proteinase inhibitor I9"/>
    <property type="match status" value="1"/>
</dbReference>
<feature type="signal peptide" evidence="2">
    <location>
        <begin position="1"/>
        <end position="19"/>
    </location>
</feature>
<dbReference type="PANTHER" id="PTHR28288:SF1">
    <property type="entry name" value="INHIBITOR I9 DOMAIN-CONTAINING PROTEIN"/>
    <property type="match status" value="1"/>
</dbReference>
<name>A0ABQ9NWM2_9PEZI</name>